<dbReference type="Proteomes" id="UP000188318">
    <property type="component" value="Unassembled WGS sequence"/>
</dbReference>
<evidence type="ECO:0000256" key="11">
    <source>
        <dbReference type="SAM" id="MobiDB-lite"/>
    </source>
</evidence>
<dbReference type="PANTHER" id="PTHR12145:SF37">
    <property type="entry name" value="MANNAN ENDO-1,6-ALPHA-MANNOSIDASE"/>
    <property type="match status" value="1"/>
</dbReference>
<evidence type="ECO:0000256" key="9">
    <source>
        <dbReference type="ARBA" id="ARBA00023295"/>
    </source>
</evidence>
<comment type="similarity">
    <text evidence="3 10">Belongs to the glycosyl hydrolase 76 family.</text>
</comment>
<evidence type="ECO:0000313" key="14">
    <source>
        <dbReference type="Proteomes" id="UP000188318"/>
    </source>
</evidence>
<dbReference type="PANTHER" id="PTHR12145">
    <property type="entry name" value="MANNAN ENDO-1,6-ALPHA-MANNOSIDASE DCW1"/>
    <property type="match status" value="1"/>
</dbReference>
<feature type="region of interest" description="Disordered" evidence="11">
    <location>
        <begin position="403"/>
        <end position="423"/>
    </location>
</feature>
<evidence type="ECO:0000256" key="3">
    <source>
        <dbReference type="ARBA" id="ARBA00009699"/>
    </source>
</evidence>
<evidence type="ECO:0000256" key="6">
    <source>
        <dbReference type="ARBA" id="ARBA00022801"/>
    </source>
</evidence>
<dbReference type="Gene3D" id="1.50.10.20">
    <property type="match status" value="1"/>
</dbReference>
<feature type="signal peptide" evidence="12">
    <location>
        <begin position="1"/>
        <end position="18"/>
    </location>
</feature>
<evidence type="ECO:0000256" key="4">
    <source>
        <dbReference type="ARBA" id="ARBA00012350"/>
    </source>
</evidence>
<keyword evidence="7" id="KW-0472">Membrane</keyword>
<evidence type="ECO:0000256" key="2">
    <source>
        <dbReference type="ARBA" id="ARBA00004308"/>
    </source>
</evidence>
<dbReference type="AlphaFoldDB" id="A0A1R3S0M3"/>
<sequence>MVRLTYLAAATLAGTATAIDLDITNQDSIKNAAATAAFNTMSYYTGNQTGQIPGYINSSWWEGGALFDTMIRYWHFTGDASNNPAVSQGLYFQRGNNNYMPSNWSSYMGNDDQMAWGLAAMTAAELAFPQGTDMPSWVSLAERVFDMQAARWDTSTCAGGLRWQIWPYEAGYTYKNAVSNGGLFQLAARLARFTNNQTYSDWAEKVWDWSVSYLIDEEKWMVADSTQTDSNCSTVGDNQWTYNYATYLSGAAYMYNYTNGETAKWKTGLDGLLNTTFSTFFPEKYGGMIMSEVLCEPSQVCNDAEITYKGLLAGDLTFVSVVAPYTASEILPRLQGSAAGAAKQCSGGDSGTVCGVRWYQSTWDGWSGFEEEMSATSIFTSNLVAYKNQSPVTQATATNQTVSANGTVSGNGTTTGNSASSSSSGVVKNGASALAYGPFGVIAAIVAVAAIA</sequence>
<evidence type="ECO:0000256" key="1">
    <source>
        <dbReference type="ARBA" id="ARBA00001452"/>
    </source>
</evidence>
<evidence type="ECO:0000313" key="13">
    <source>
        <dbReference type="EMBL" id="OOG00316.1"/>
    </source>
</evidence>
<dbReference type="STRING" id="602072.A0A1R3S0M3"/>
<evidence type="ECO:0000256" key="8">
    <source>
        <dbReference type="ARBA" id="ARBA00023180"/>
    </source>
</evidence>
<evidence type="ECO:0000256" key="5">
    <source>
        <dbReference type="ARBA" id="ARBA00022729"/>
    </source>
</evidence>
<reference evidence="14" key="1">
    <citation type="journal article" date="2017" name="Genome Biol.">
        <title>Comparative genomics reveals high biological diversity and specific adaptations in the industrially and medically important fungal genus Aspergillus.</title>
        <authorList>
            <person name="de Vries R.P."/>
            <person name="Riley R."/>
            <person name="Wiebenga A."/>
            <person name="Aguilar-Osorio G."/>
            <person name="Amillis S."/>
            <person name="Uchima C.A."/>
            <person name="Anderluh G."/>
            <person name="Asadollahi M."/>
            <person name="Askin M."/>
            <person name="Barry K."/>
            <person name="Battaglia E."/>
            <person name="Bayram O."/>
            <person name="Benocci T."/>
            <person name="Braus-Stromeyer S.A."/>
            <person name="Caldana C."/>
            <person name="Canovas D."/>
            <person name="Cerqueira G.C."/>
            <person name="Chen F."/>
            <person name="Chen W."/>
            <person name="Choi C."/>
            <person name="Clum A."/>
            <person name="Dos Santos R.A."/>
            <person name="Damasio A.R."/>
            <person name="Diallinas G."/>
            <person name="Emri T."/>
            <person name="Fekete E."/>
            <person name="Flipphi M."/>
            <person name="Freyberg S."/>
            <person name="Gallo A."/>
            <person name="Gournas C."/>
            <person name="Habgood R."/>
            <person name="Hainaut M."/>
            <person name="Harispe M.L."/>
            <person name="Henrissat B."/>
            <person name="Hilden K.S."/>
            <person name="Hope R."/>
            <person name="Hossain A."/>
            <person name="Karabika E."/>
            <person name="Karaffa L."/>
            <person name="Karanyi Z."/>
            <person name="Krasevec N."/>
            <person name="Kuo A."/>
            <person name="Kusch H."/>
            <person name="LaButti K."/>
            <person name="Lagendijk E.L."/>
            <person name="Lapidus A."/>
            <person name="Levasseur A."/>
            <person name="Lindquist E."/>
            <person name="Lipzen A."/>
            <person name="Logrieco A.F."/>
            <person name="MacCabe A."/>
            <person name="Maekelae M.R."/>
            <person name="Malavazi I."/>
            <person name="Melin P."/>
            <person name="Meyer V."/>
            <person name="Mielnichuk N."/>
            <person name="Miskei M."/>
            <person name="Molnar A.P."/>
            <person name="Mule G."/>
            <person name="Ngan C.Y."/>
            <person name="Orejas M."/>
            <person name="Orosz E."/>
            <person name="Ouedraogo J.P."/>
            <person name="Overkamp K.M."/>
            <person name="Park H.-S."/>
            <person name="Perrone G."/>
            <person name="Piumi F."/>
            <person name="Punt P.J."/>
            <person name="Ram A.F."/>
            <person name="Ramon A."/>
            <person name="Rauscher S."/>
            <person name="Record E."/>
            <person name="Riano-Pachon D.M."/>
            <person name="Robert V."/>
            <person name="Roehrig J."/>
            <person name="Ruller R."/>
            <person name="Salamov A."/>
            <person name="Salih N.S."/>
            <person name="Samson R.A."/>
            <person name="Sandor E."/>
            <person name="Sanguinetti M."/>
            <person name="Schuetze T."/>
            <person name="Sepcic K."/>
            <person name="Shelest E."/>
            <person name="Sherlock G."/>
            <person name="Sophianopoulou V."/>
            <person name="Squina F.M."/>
            <person name="Sun H."/>
            <person name="Susca A."/>
            <person name="Todd R.B."/>
            <person name="Tsang A."/>
            <person name="Unkles S.E."/>
            <person name="van de Wiele N."/>
            <person name="van Rossen-Uffink D."/>
            <person name="Oliveira J.V."/>
            <person name="Vesth T.C."/>
            <person name="Visser J."/>
            <person name="Yu J.-H."/>
            <person name="Zhou M."/>
            <person name="Andersen M.R."/>
            <person name="Archer D.B."/>
            <person name="Baker S.E."/>
            <person name="Benoit I."/>
            <person name="Brakhage A.A."/>
            <person name="Braus G.H."/>
            <person name="Fischer R."/>
            <person name="Frisvad J.C."/>
            <person name="Goldman G.H."/>
            <person name="Houbraken J."/>
            <person name="Oakley B."/>
            <person name="Pocsi I."/>
            <person name="Scazzocchio C."/>
            <person name="Seiboth B."/>
            <person name="vanKuyk P.A."/>
            <person name="Wortman J."/>
            <person name="Dyer P.S."/>
            <person name="Grigoriev I.V."/>
        </authorList>
    </citation>
    <scope>NUCLEOTIDE SEQUENCE [LARGE SCALE GENOMIC DNA]</scope>
    <source>
        <strain evidence="14">ITEM 5010</strain>
    </source>
</reference>
<evidence type="ECO:0000256" key="7">
    <source>
        <dbReference type="ARBA" id="ARBA00023136"/>
    </source>
</evidence>
<gene>
    <name evidence="13" type="ORF">ASPCADRAFT_202201</name>
</gene>
<proteinExistence type="inferred from homology"/>
<dbReference type="InterPro" id="IPR005198">
    <property type="entry name" value="Glyco_hydro_76"/>
</dbReference>
<dbReference type="PIRSF" id="PIRSF016302">
    <property type="entry name" value="Man_a_manosd"/>
    <property type="match status" value="1"/>
</dbReference>
<keyword evidence="9 10" id="KW-0326">Glycosidase</keyword>
<keyword evidence="5 12" id="KW-0732">Signal</keyword>
<accession>A0A1R3S0M3</accession>
<dbReference type="OrthoDB" id="4187847at2759"/>
<dbReference type="Pfam" id="PF03663">
    <property type="entry name" value="Glyco_hydro_76"/>
    <property type="match status" value="1"/>
</dbReference>
<dbReference type="GO" id="GO:0008496">
    <property type="term" value="F:mannan endo-1,6-alpha-mannosidase activity"/>
    <property type="evidence" value="ECO:0007669"/>
    <property type="project" value="UniProtKB-UniRule"/>
</dbReference>
<keyword evidence="8" id="KW-0325">Glycoprotein</keyword>
<dbReference type="EC" id="3.2.1.101" evidence="4 10"/>
<dbReference type="SUPFAM" id="SSF48208">
    <property type="entry name" value="Six-hairpin glycosidases"/>
    <property type="match status" value="1"/>
</dbReference>
<dbReference type="GO" id="GO:0009272">
    <property type="term" value="P:fungal-type cell wall biogenesis"/>
    <property type="evidence" value="ECO:0007669"/>
    <property type="project" value="TreeGrafter"/>
</dbReference>
<dbReference type="OMA" id="YMGNDDQ"/>
<dbReference type="VEuPathDB" id="FungiDB:ASPCADRAFT_202201"/>
<keyword evidence="14" id="KW-1185">Reference proteome</keyword>
<dbReference type="InterPro" id="IPR014480">
    <property type="entry name" value="Mannan-1_6-alpha_mannosidase"/>
</dbReference>
<dbReference type="InterPro" id="IPR008928">
    <property type="entry name" value="6-hairpin_glycosidase_sf"/>
</dbReference>
<comment type="catalytic activity">
    <reaction evidence="1 10">
        <text>Random hydrolysis of (1-&gt;6)-alpha-D-mannosidic linkages in unbranched (1-&gt;6)-mannans.</text>
        <dbReference type="EC" id="3.2.1.101"/>
    </reaction>
</comment>
<protein>
    <recommendedName>
        <fullName evidence="4 10">Mannan endo-1,6-alpha-mannosidase</fullName>
        <ecNumber evidence="4 10">3.2.1.101</ecNumber>
    </recommendedName>
</protein>
<dbReference type="FunFam" id="1.50.10.20:FF:000006">
    <property type="entry name" value="Mannan endo-1,6-alpha-mannosidase"/>
    <property type="match status" value="1"/>
</dbReference>
<dbReference type="GO" id="GO:0012505">
    <property type="term" value="C:endomembrane system"/>
    <property type="evidence" value="ECO:0007669"/>
    <property type="project" value="UniProtKB-SubCell"/>
</dbReference>
<feature type="chain" id="PRO_5012413104" description="Mannan endo-1,6-alpha-mannosidase" evidence="12">
    <location>
        <begin position="19"/>
        <end position="452"/>
    </location>
</feature>
<evidence type="ECO:0000256" key="12">
    <source>
        <dbReference type="SAM" id="SignalP"/>
    </source>
</evidence>
<evidence type="ECO:0000256" key="10">
    <source>
        <dbReference type="PIRNR" id="PIRNR016302"/>
    </source>
</evidence>
<organism evidence="13 14">
    <name type="scientific">Aspergillus carbonarius (strain ITEM 5010)</name>
    <dbReference type="NCBI Taxonomy" id="602072"/>
    <lineage>
        <taxon>Eukaryota</taxon>
        <taxon>Fungi</taxon>
        <taxon>Dikarya</taxon>
        <taxon>Ascomycota</taxon>
        <taxon>Pezizomycotina</taxon>
        <taxon>Eurotiomycetes</taxon>
        <taxon>Eurotiomycetidae</taxon>
        <taxon>Eurotiales</taxon>
        <taxon>Aspergillaceae</taxon>
        <taxon>Aspergillus</taxon>
        <taxon>Aspergillus subgen. Circumdati</taxon>
    </lineage>
</organism>
<dbReference type="GO" id="GO:0016052">
    <property type="term" value="P:carbohydrate catabolic process"/>
    <property type="evidence" value="ECO:0007669"/>
    <property type="project" value="InterPro"/>
</dbReference>
<dbReference type="EMBL" id="KV907493">
    <property type="protein sequence ID" value="OOG00316.1"/>
    <property type="molecule type" value="Genomic_DNA"/>
</dbReference>
<comment type="subcellular location">
    <subcellularLocation>
        <location evidence="2">Endomembrane system</location>
    </subcellularLocation>
</comment>
<name>A0A1R3S0M3_ASPC5</name>
<keyword evidence="6 10" id="KW-0378">Hydrolase</keyword>